<keyword evidence="3" id="KW-1185">Reference proteome</keyword>
<evidence type="ECO:0000256" key="1">
    <source>
        <dbReference type="ARBA" id="ARBA00023002"/>
    </source>
</evidence>
<reference evidence="2 3" key="1">
    <citation type="submission" date="2016-01" db="EMBL/GenBank/DDBJ databases">
        <title>Genome sequencing of Roseivirga echinicomitans KMM 6058.</title>
        <authorList>
            <person name="Selvaratnam C."/>
            <person name="Thevarajoo S."/>
            <person name="Goh K.M."/>
            <person name="Ee R."/>
            <person name="Chan K.-G."/>
            <person name="Chong C.S."/>
        </authorList>
    </citation>
    <scope>NUCLEOTIDE SEQUENCE [LARGE SCALE GENOMIC DNA]</scope>
    <source>
        <strain evidence="2 3">KMM 6058</strain>
    </source>
</reference>
<dbReference type="Pfam" id="PF00106">
    <property type="entry name" value="adh_short"/>
    <property type="match status" value="1"/>
</dbReference>
<gene>
    <name evidence="2" type="ORF">AWN68_00810</name>
</gene>
<dbReference type="CDD" id="cd05327">
    <property type="entry name" value="retinol-DH_like_SDR_c_like"/>
    <property type="match status" value="1"/>
</dbReference>
<sequence>MNLSGKTAIVTGSNTGIGYETALDLYKKGAKVYVACRNQEKALNAIQRMKSDGGTGELVYQQLDLASLSSVKAFAENVIQAESSLDLLINNAGIMIPPQSKTEDGFETQFGVNFVGHFALTGHLFKLLESTKGSRVVTLSSIAHRGAVIDFDNFRLEKEYNNWREYGQSKLADIIFALEFDKRLKLNGSQIKSLAAHPGFSKTDLQVHMDKEMLASLDLMTAKEGAQPTLAACLREDAKGGQYWGPDGHNEQKGKPALAKIDAVALDETFNAKLWDWAKETTKADFPF</sequence>
<dbReference type="Gene3D" id="3.40.50.720">
    <property type="entry name" value="NAD(P)-binding Rossmann-like Domain"/>
    <property type="match status" value="1"/>
</dbReference>
<dbReference type="OrthoDB" id="597510at2"/>
<dbReference type="NCBIfam" id="NF004846">
    <property type="entry name" value="PRK06197.1"/>
    <property type="match status" value="1"/>
</dbReference>
<organism evidence="2 3">
    <name type="scientific">Roseivirga echinicomitans</name>
    <dbReference type="NCBI Taxonomy" id="296218"/>
    <lineage>
        <taxon>Bacteria</taxon>
        <taxon>Pseudomonadati</taxon>
        <taxon>Bacteroidota</taxon>
        <taxon>Cytophagia</taxon>
        <taxon>Cytophagales</taxon>
        <taxon>Roseivirgaceae</taxon>
        <taxon>Roseivirga</taxon>
    </lineage>
</organism>
<keyword evidence="1" id="KW-0560">Oxidoreductase</keyword>
<dbReference type="PRINTS" id="PR00081">
    <property type="entry name" value="GDHRDH"/>
</dbReference>
<evidence type="ECO:0000313" key="3">
    <source>
        <dbReference type="Proteomes" id="UP000075615"/>
    </source>
</evidence>
<dbReference type="SUPFAM" id="SSF51735">
    <property type="entry name" value="NAD(P)-binding Rossmann-fold domains"/>
    <property type="match status" value="1"/>
</dbReference>
<proteinExistence type="predicted"/>
<dbReference type="RefSeq" id="WP_068410114.1">
    <property type="nucleotide sequence ID" value="NZ_LRDB01000001.1"/>
</dbReference>
<dbReference type="AlphaFoldDB" id="A0A150XX97"/>
<dbReference type="PANTHER" id="PTHR43157">
    <property type="entry name" value="PHOSPHATIDYLINOSITOL-GLYCAN BIOSYNTHESIS CLASS F PROTEIN-RELATED"/>
    <property type="match status" value="1"/>
</dbReference>
<dbReference type="GO" id="GO:0016491">
    <property type="term" value="F:oxidoreductase activity"/>
    <property type="evidence" value="ECO:0007669"/>
    <property type="project" value="UniProtKB-KW"/>
</dbReference>
<dbReference type="InterPro" id="IPR002347">
    <property type="entry name" value="SDR_fam"/>
</dbReference>
<dbReference type="EMBL" id="LRDB01000001">
    <property type="protein sequence ID" value="KYG83380.1"/>
    <property type="molecule type" value="Genomic_DNA"/>
</dbReference>
<evidence type="ECO:0008006" key="4">
    <source>
        <dbReference type="Google" id="ProtNLM"/>
    </source>
</evidence>
<protein>
    <recommendedName>
        <fullName evidence="4">Short-chain dehydrogenase</fullName>
    </recommendedName>
</protein>
<evidence type="ECO:0000313" key="2">
    <source>
        <dbReference type="EMBL" id="KYG83380.1"/>
    </source>
</evidence>
<name>A0A150XX97_9BACT</name>
<dbReference type="PANTHER" id="PTHR43157:SF31">
    <property type="entry name" value="PHOSPHATIDYLINOSITOL-GLYCAN BIOSYNTHESIS CLASS F PROTEIN"/>
    <property type="match status" value="1"/>
</dbReference>
<comment type="caution">
    <text evidence="2">The sequence shown here is derived from an EMBL/GenBank/DDBJ whole genome shotgun (WGS) entry which is preliminary data.</text>
</comment>
<dbReference type="Proteomes" id="UP000075615">
    <property type="component" value="Unassembled WGS sequence"/>
</dbReference>
<dbReference type="STRING" id="296218.AWN68_00810"/>
<dbReference type="InterPro" id="IPR036291">
    <property type="entry name" value="NAD(P)-bd_dom_sf"/>
</dbReference>
<accession>A0A150XX97</accession>